<feature type="transmembrane region" description="Helical" evidence="1">
    <location>
        <begin position="33"/>
        <end position="50"/>
    </location>
</feature>
<dbReference type="AlphaFoldDB" id="A0A9W6J1V9"/>
<feature type="transmembrane region" description="Helical" evidence="1">
    <location>
        <begin position="62"/>
        <end position="88"/>
    </location>
</feature>
<evidence type="ECO:0000313" key="3">
    <source>
        <dbReference type="Proteomes" id="UP001143372"/>
    </source>
</evidence>
<reference evidence="2" key="1">
    <citation type="journal article" date="2014" name="Int. J. Syst. Evol. Microbiol.">
        <title>Complete genome sequence of Corynebacterium casei LMG S-19264T (=DSM 44701T), isolated from a smear-ripened cheese.</title>
        <authorList>
            <consortium name="US DOE Joint Genome Institute (JGI-PGF)"/>
            <person name="Walter F."/>
            <person name="Albersmeier A."/>
            <person name="Kalinowski J."/>
            <person name="Ruckert C."/>
        </authorList>
    </citation>
    <scope>NUCLEOTIDE SEQUENCE</scope>
    <source>
        <strain evidence="2">VKM B-2347</strain>
    </source>
</reference>
<reference evidence="2" key="2">
    <citation type="submission" date="2023-01" db="EMBL/GenBank/DDBJ databases">
        <authorList>
            <person name="Sun Q."/>
            <person name="Evtushenko L."/>
        </authorList>
    </citation>
    <scope>NUCLEOTIDE SEQUENCE</scope>
    <source>
        <strain evidence="2">VKM B-2347</strain>
    </source>
</reference>
<dbReference type="Proteomes" id="UP001143372">
    <property type="component" value="Unassembled WGS sequence"/>
</dbReference>
<proteinExistence type="predicted"/>
<sequence>MAFRTWPDWIKIIVVTALWAAVGALALDQFDGWAMANSICVGWIVSYGFLMASLERGRSDGAALLAALARGLGVFGATTYAFAVMIGVGSGPN</sequence>
<keyword evidence="1" id="KW-0472">Membrane</keyword>
<gene>
    <name evidence="2" type="ORF">GCM10008179_29390</name>
</gene>
<evidence type="ECO:0000313" key="2">
    <source>
        <dbReference type="EMBL" id="GLK69301.1"/>
    </source>
</evidence>
<name>A0A9W6J1V9_9HYPH</name>
<evidence type="ECO:0000256" key="1">
    <source>
        <dbReference type="SAM" id="Phobius"/>
    </source>
</evidence>
<dbReference type="EMBL" id="BSFI01000021">
    <property type="protein sequence ID" value="GLK69301.1"/>
    <property type="molecule type" value="Genomic_DNA"/>
</dbReference>
<dbReference type="RefSeq" id="WP_271169529.1">
    <property type="nucleotide sequence ID" value="NZ_BSFI01000021.1"/>
</dbReference>
<accession>A0A9W6J1V9</accession>
<organism evidence="2 3">
    <name type="scientific">Hansschlegelia plantiphila</name>
    <dbReference type="NCBI Taxonomy" id="374655"/>
    <lineage>
        <taxon>Bacteria</taxon>
        <taxon>Pseudomonadati</taxon>
        <taxon>Pseudomonadota</taxon>
        <taxon>Alphaproteobacteria</taxon>
        <taxon>Hyphomicrobiales</taxon>
        <taxon>Methylopilaceae</taxon>
        <taxon>Hansschlegelia</taxon>
    </lineage>
</organism>
<protein>
    <submittedName>
        <fullName evidence="2">Uncharacterized protein</fullName>
    </submittedName>
</protein>
<keyword evidence="1" id="KW-0812">Transmembrane</keyword>
<keyword evidence="1" id="KW-1133">Transmembrane helix</keyword>
<keyword evidence="3" id="KW-1185">Reference proteome</keyword>
<feature type="transmembrane region" description="Helical" evidence="1">
    <location>
        <begin position="9"/>
        <end position="27"/>
    </location>
</feature>
<comment type="caution">
    <text evidence="2">The sequence shown here is derived from an EMBL/GenBank/DDBJ whole genome shotgun (WGS) entry which is preliminary data.</text>
</comment>